<feature type="domain" description="Retrotransposon gag" evidence="2">
    <location>
        <begin position="175"/>
        <end position="232"/>
    </location>
</feature>
<dbReference type="Pfam" id="PF03732">
    <property type="entry name" value="Retrotrans_gag"/>
    <property type="match status" value="1"/>
</dbReference>
<comment type="caution">
    <text evidence="3">The sequence shown here is derived from an EMBL/GenBank/DDBJ whole genome shotgun (WGS) entry which is preliminary data.</text>
</comment>
<evidence type="ECO:0000313" key="3">
    <source>
        <dbReference type="EMBL" id="RRT57662.1"/>
    </source>
</evidence>
<dbReference type="InterPro" id="IPR005162">
    <property type="entry name" value="Retrotrans_gag_dom"/>
</dbReference>
<reference evidence="3 4" key="1">
    <citation type="journal article" date="2014" name="Agronomy (Basel)">
        <title>A Draft Genome Sequence for Ensete ventricosum, the Drought-Tolerant Tree Against Hunger.</title>
        <authorList>
            <person name="Harrison J."/>
            <person name="Moore K.A."/>
            <person name="Paszkiewicz K."/>
            <person name="Jones T."/>
            <person name="Grant M."/>
            <person name="Ambacheew D."/>
            <person name="Muzemil S."/>
            <person name="Studholme D.J."/>
        </authorList>
    </citation>
    <scope>NUCLEOTIDE SEQUENCE [LARGE SCALE GENOMIC DNA]</scope>
</reference>
<dbReference type="AlphaFoldDB" id="A0A426Z115"/>
<dbReference type="EMBL" id="AMZH03009060">
    <property type="protein sequence ID" value="RRT57662.1"/>
    <property type="molecule type" value="Genomic_DNA"/>
</dbReference>
<feature type="region of interest" description="Disordered" evidence="1">
    <location>
        <begin position="1"/>
        <end position="63"/>
    </location>
</feature>
<feature type="compositionally biased region" description="Polar residues" evidence="1">
    <location>
        <begin position="12"/>
        <end position="32"/>
    </location>
</feature>
<feature type="compositionally biased region" description="Polar residues" evidence="1">
    <location>
        <begin position="45"/>
        <end position="57"/>
    </location>
</feature>
<feature type="region of interest" description="Disordered" evidence="1">
    <location>
        <begin position="112"/>
        <end position="132"/>
    </location>
</feature>
<accession>A0A426Z115</accession>
<dbReference type="PANTHER" id="PTHR33223:SF10">
    <property type="entry name" value="AMINOTRANSFERASE-LIKE PLANT MOBILE DOMAIN-CONTAINING PROTEIN"/>
    <property type="match status" value="1"/>
</dbReference>
<protein>
    <recommendedName>
        <fullName evidence="2">Retrotransposon gag domain-containing protein</fullName>
    </recommendedName>
</protein>
<proteinExistence type="predicted"/>
<dbReference type="PANTHER" id="PTHR33223">
    <property type="entry name" value="CCHC-TYPE DOMAIN-CONTAINING PROTEIN"/>
    <property type="match status" value="1"/>
</dbReference>
<sequence>MIQAIIPHIPQLAQTTAPPQSKPQRSPTNQGGSKEHSTPIRPGPTKQNPPETRSETPSIVPEKSTAPYLGEEHTLWEPNTLSSNSTNSFRVQLRRINKWLDEVQKEVTKLKEEASENSKHKSPFVPEIQDKPIPTNFRLPTLESYDRSSDLTEHVAAFRAQMALYDSSDALMCRVFPTTLRGSARMWYSRLRPTSIISFYQLAKELEQNFLANARPKPTTISLLGIAQGRRSHSPNSLADLPPKHERSSTCIPP</sequence>
<evidence type="ECO:0000313" key="4">
    <source>
        <dbReference type="Proteomes" id="UP000287651"/>
    </source>
</evidence>
<evidence type="ECO:0000256" key="1">
    <source>
        <dbReference type="SAM" id="MobiDB-lite"/>
    </source>
</evidence>
<evidence type="ECO:0000259" key="2">
    <source>
        <dbReference type="Pfam" id="PF03732"/>
    </source>
</evidence>
<dbReference type="Proteomes" id="UP000287651">
    <property type="component" value="Unassembled WGS sequence"/>
</dbReference>
<gene>
    <name evidence="3" type="ORF">B296_00036186</name>
</gene>
<feature type="region of interest" description="Disordered" evidence="1">
    <location>
        <begin position="231"/>
        <end position="254"/>
    </location>
</feature>
<name>A0A426Z115_ENSVE</name>
<organism evidence="3 4">
    <name type="scientific">Ensete ventricosum</name>
    <name type="common">Abyssinian banana</name>
    <name type="synonym">Musa ensete</name>
    <dbReference type="NCBI Taxonomy" id="4639"/>
    <lineage>
        <taxon>Eukaryota</taxon>
        <taxon>Viridiplantae</taxon>
        <taxon>Streptophyta</taxon>
        <taxon>Embryophyta</taxon>
        <taxon>Tracheophyta</taxon>
        <taxon>Spermatophyta</taxon>
        <taxon>Magnoliopsida</taxon>
        <taxon>Liliopsida</taxon>
        <taxon>Zingiberales</taxon>
        <taxon>Musaceae</taxon>
        <taxon>Ensete</taxon>
    </lineage>
</organism>